<evidence type="ECO:0000313" key="3">
    <source>
        <dbReference type="Proteomes" id="UP000593915"/>
    </source>
</evidence>
<accession>A0A7S7AWZ0</accession>
<dbReference type="AlphaFoldDB" id="A0A7S7AWZ0"/>
<evidence type="ECO:0000256" key="1">
    <source>
        <dbReference type="SAM" id="SignalP"/>
    </source>
</evidence>
<organism evidence="2 3">
    <name type="scientific">Treponema pedis</name>
    <dbReference type="NCBI Taxonomy" id="409322"/>
    <lineage>
        <taxon>Bacteria</taxon>
        <taxon>Pseudomonadati</taxon>
        <taxon>Spirochaetota</taxon>
        <taxon>Spirochaetia</taxon>
        <taxon>Spirochaetales</taxon>
        <taxon>Treponemataceae</taxon>
        <taxon>Treponema</taxon>
    </lineage>
</organism>
<proteinExistence type="predicted"/>
<protein>
    <recommendedName>
        <fullName evidence="4">Lipoprotein</fullName>
    </recommendedName>
</protein>
<sequence length="146" mass="16409">MKNKKIKAFILLTGLSILSFVSCKTKQLPPKNIPVIEETAFIQVTDKSQMSYRGLSCTVTFSDGTIREYKTDDEGKITVKANSDLIIVKIVYDFTGYKRTGGKLLAKEDFKLAKKVKTKLNSKLQEFELNFSPFAGAKTILILDIF</sequence>
<name>A0A7S7AWZ0_9SPIR</name>
<dbReference type="RefSeq" id="WP_024467979.1">
    <property type="nucleotide sequence ID" value="NZ_CP061839.1"/>
</dbReference>
<evidence type="ECO:0000313" key="2">
    <source>
        <dbReference type="EMBL" id="QOW61820.1"/>
    </source>
</evidence>
<reference evidence="2 3" key="1">
    <citation type="submission" date="2020-09" db="EMBL/GenBank/DDBJ databases">
        <title>Characterization of Treponema spp. from bovine digital dermatitis in Korea.</title>
        <authorList>
            <person name="Espiritu H.M."/>
            <person name="Cho Y.I."/>
            <person name="Mamuad L."/>
        </authorList>
    </citation>
    <scope>NUCLEOTIDE SEQUENCE [LARGE SCALE GENOMIC DNA]</scope>
    <source>
        <strain evidence="2 3">KS1</strain>
    </source>
</reference>
<keyword evidence="1" id="KW-0732">Signal</keyword>
<dbReference type="EMBL" id="CP061839">
    <property type="protein sequence ID" value="QOW61820.1"/>
    <property type="molecule type" value="Genomic_DNA"/>
</dbReference>
<dbReference type="Proteomes" id="UP000593915">
    <property type="component" value="Chromosome"/>
</dbReference>
<feature type="signal peptide" evidence="1">
    <location>
        <begin position="1"/>
        <end position="23"/>
    </location>
</feature>
<gene>
    <name evidence="2" type="ORF">IFE08_05515</name>
</gene>
<evidence type="ECO:0008006" key="4">
    <source>
        <dbReference type="Google" id="ProtNLM"/>
    </source>
</evidence>
<feature type="chain" id="PRO_5032894249" description="Lipoprotein" evidence="1">
    <location>
        <begin position="24"/>
        <end position="146"/>
    </location>
</feature>
<dbReference type="PROSITE" id="PS51257">
    <property type="entry name" value="PROKAR_LIPOPROTEIN"/>
    <property type="match status" value="1"/>
</dbReference>